<dbReference type="GO" id="GO:0003743">
    <property type="term" value="F:translation initiation factor activity"/>
    <property type="evidence" value="ECO:0007669"/>
    <property type="project" value="UniProtKB-KW"/>
</dbReference>
<dbReference type="InterPro" id="IPR045196">
    <property type="entry name" value="IF2/IF5"/>
</dbReference>
<gene>
    <name evidence="8" type="ORF">BU23DRAFT_71366</name>
</gene>
<proteinExistence type="inferred from homology"/>
<evidence type="ECO:0000256" key="1">
    <source>
        <dbReference type="ARBA" id="ARBA00010397"/>
    </source>
</evidence>
<dbReference type="EMBL" id="ML976801">
    <property type="protein sequence ID" value="KAF1964168.1"/>
    <property type="molecule type" value="Genomic_DNA"/>
</dbReference>
<dbReference type="SUPFAM" id="SSF75689">
    <property type="entry name" value="Zinc-binding domain of translation initiation factor 2 beta"/>
    <property type="match status" value="1"/>
</dbReference>
<dbReference type="AlphaFoldDB" id="A0A6A5UHD1"/>
<dbReference type="SMART" id="SM00515">
    <property type="entry name" value="eIF5C"/>
    <property type="match status" value="1"/>
</dbReference>
<dbReference type="GO" id="GO:0005092">
    <property type="term" value="F:GDP-dissociation inhibitor activity"/>
    <property type="evidence" value="ECO:0007669"/>
    <property type="project" value="TreeGrafter"/>
</dbReference>
<comment type="similarity">
    <text evidence="1">Belongs to the eIF-2-beta/eIF-5 family.</text>
</comment>
<keyword evidence="4" id="KW-0648">Protein biosynthesis</keyword>
<evidence type="ECO:0000256" key="3">
    <source>
        <dbReference type="ARBA" id="ARBA00022741"/>
    </source>
</evidence>
<dbReference type="GO" id="GO:0001732">
    <property type="term" value="P:formation of cytoplasmic translation initiation complex"/>
    <property type="evidence" value="ECO:0007669"/>
    <property type="project" value="TreeGrafter"/>
</dbReference>
<dbReference type="GO" id="GO:0071074">
    <property type="term" value="F:eukaryotic initiation factor eIF2 binding"/>
    <property type="evidence" value="ECO:0007669"/>
    <property type="project" value="TreeGrafter"/>
</dbReference>
<dbReference type="Pfam" id="PF01873">
    <property type="entry name" value="eIF-5_eIF-2B"/>
    <property type="match status" value="1"/>
</dbReference>
<dbReference type="InterPro" id="IPR002735">
    <property type="entry name" value="Transl_init_fac_IF2/IF5_dom"/>
</dbReference>
<dbReference type="FunFam" id="2.20.25.350:FF:000001">
    <property type="entry name" value="Eukaryotic translation initiation factor 5"/>
    <property type="match status" value="1"/>
</dbReference>
<dbReference type="SMART" id="SM00653">
    <property type="entry name" value="eIF2B_5"/>
    <property type="match status" value="1"/>
</dbReference>
<organism evidence="8 9">
    <name type="scientific">Bimuria novae-zelandiae CBS 107.79</name>
    <dbReference type="NCBI Taxonomy" id="1447943"/>
    <lineage>
        <taxon>Eukaryota</taxon>
        <taxon>Fungi</taxon>
        <taxon>Dikarya</taxon>
        <taxon>Ascomycota</taxon>
        <taxon>Pezizomycotina</taxon>
        <taxon>Dothideomycetes</taxon>
        <taxon>Pleosporomycetidae</taxon>
        <taxon>Pleosporales</taxon>
        <taxon>Massarineae</taxon>
        <taxon>Didymosphaeriaceae</taxon>
        <taxon>Bimuria</taxon>
    </lineage>
</organism>
<dbReference type="PROSITE" id="PS51363">
    <property type="entry name" value="W2"/>
    <property type="match status" value="1"/>
</dbReference>
<dbReference type="PANTHER" id="PTHR23001">
    <property type="entry name" value="EUKARYOTIC TRANSLATION INITIATION FACTOR"/>
    <property type="match status" value="1"/>
</dbReference>
<dbReference type="PANTHER" id="PTHR23001:SF7">
    <property type="entry name" value="EUKARYOTIC TRANSLATION INITIATION FACTOR 5"/>
    <property type="match status" value="1"/>
</dbReference>
<protein>
    <recommendedName>
        <fullName evidence="7">W2 domain-containing protein</fullName>
    </recommendedName>
</protein>
<dbReference type="GO" id="GO:0005829">
    <property type="term" value="C:cytosol"/>
    <property type="evidence" value="ECO:0007669"/>
    <property type="project" value="TreeGrafter"/>
</dbReference>
<evidence type="ECO:0000259" key="7">
    <source>
        <dbReference type="PROSITE" id="PS51363"/>
    </source>
</evidence>
<dbReference type="Pfam" id="PF02020">
    <property type="entry name" value="W2"/>
    <property type="match status" value="1"/>
</dbReference>
<reference evidence="8" key="1">
    <citation type="journal article" date="2020" name="Stud. Mycol.">
        <title>101 Dothideomycetes genomes: a test case for predicting lifestyles and emergence of pathogens.</title>
        <authorList>
            <person name="Haridas S."/>
            <person name="Albert R."/>
            <person name="Binder M."/>
            <person name="Bloem J."/>
            <person name="Labutti K."/>
            <person name="Salamov A."/>
            <person name="Andreopoulos B."/>
            <person name="Baker S."/>
            <person name="Barry K."/>
            <person name="Bills G."/>
            <person name="Bluhm B."/>
            <person name="Cannon C."/>
            <person name="Castanera R."/>
            <person name="Culley D."/>
            <person name="Daum C."/>
            <person name="Ezra D."/>
            <person name="Gonzalez J."/>
            <person name="Henrissat B."/>
            <person name="Kuo A."/>
            <person name="Liang C."/>
            <person name="Lipzen A."/>
            <person name="Lutzoni F."/>
            <person name="Magnuson J."/>
            <person name="Mondo S."/>
            <person name="Nolan M."/>
            <person name="Ohm R."/>
            <person name="Pangilinan J."/>
            <person name="Park H.-J."/>
            <person name="Ramirez L."/>
            <person name="Alfaro M."/>
            <person name="Sun H."/>
            <person name="Tritt A."/>
            <person name="Yoshinaga Y."/>
            <person name="Zwiers L.-H."/>
            <person name="Turgeon B."/>
            <person name="Goodwin S."/>
            <person name="Spatafora J."/>
            <person name="Crous P."/>
            <person name="Grigoriev I."/>
        </authorList>
    </citation>
    <scope>NUCLEOTIDE SEQUENCE</scope>
    <source>
        <strain evidence="8">CBS 107.79</strain>
    </source>
</reference>
<evidence type="ECO:0000256" key="4">
    <source>
        <dbReference type="ARBA" id="ARBA00022917"/>
    </source>
</evidence>
<dbReference type="GO" id="GO:0005525">
    <property type="term" value="F:GTP binding"/>
    <property type="evidence" value="ECO:0007669"/>
    <property type="project" value="UniProtKB-KW"/>
</dbReference>
<dbReference type="InterPro" id="IPR016190">
    <property type="entry name" value="Transl_init_fac_IF2/IF5_Zn-bd"/>
</dbReference>
<keyword evidence="5" id="KW-0342">GTP-binding</keyword>
<dbReference type="Proteomes" id="UP000800036">
    <property type="component" value="Unassembled WGS sequence"/>
</dbReference>
<dbReference type="SUPFAM" id="SSF48371">
    <property type="entry name" value="ARM repeat"/>
    <property type="match status" value="1"/>
</dbReference>
<feature type="domain" description="W2" evidence="7">
    <location>
        <begin position="263"/>
        <end position="425"/>
    </location>
</feature>
<keyword evidence="2" id="KW-0396">Initiation factor</keyword>
<name>A0A6A5UHD1_9PLEO</name>
<sequence length="432" mass="47902">MATVNVRRDIADPFYRYKMERLQSKIEGKGNGIKTVIVNLTSVGNSLDRPPAYVIKYFGFELGAQTNTNPADDRWIINGAHEAGKLQDYLDGFISKFVLCKKCKNPETVMEVKDGLIKLDCKACGQISQVDLRLKLSSFILKNQPKKGKKDKSTKKAERRARKAAGNAEEDDVSQNGGSPGDSASDHADENGDDYGIPAGSDDEITRQIDEGALDIDDVPEKEVEWATDFSADAVKSRAEVLPEDLKRAAINPANFTEDAEDGEGGSSVYDEFGKWILDTAAAKGGVDAVDSVEVYVKAKELGIETKHRTLTVLAQTIFDDKIVKQIDARAAMLKKMITSEKHEKSLLGGTERFVGKDKPELIPQVSAILIKYYQNDLVSEEVLKAWGSKASKKYVDIKISKQVRRSAEKFMEWLEEAESDEEEEEDDEDSE</sequence>
<dbReference type="InterPro" id="IPR016189">
    <property type="entry name" value="Transl_init_fac_IF2/IF5_N"/>
</dbReference>
<dbReference type="InterPro" id="IPR016024">
    <property type="entry name" value="ARM-type_fold"/>
</dbReference>
<dbReference type="CDD" id="cd11561">
    <property type="entry name" value="W2_eIF5"/>
    <property type="match status" value="1"/>
</dbReference>
<keyword evidence="3" id="KW-0547">Nucleotide-binding</keyword>
<dbReference type="OrthoDB" id="10250831at2759"/>
<evidence type="ECO:0000256" key="5">
    <source>
        <dbReference type="ARBA" id="ARBA00023134"/>
    </source>
</evidence>
<dbReference type="Gene3D" id="1.25.40.180">
    <property type="match status" value="1"/>
</dbReference>
<dbReference type="SUPFAM" id="SSF100966">
    <property type="entry name" value="Translation initiation factor 2 beta, aIF2beta, N-terminal domain"/>
    <property type="match status" value="1"/>
</dbReference>
<evidence type="ECO:0000256" key="2">
    <source>
        <dbReference type="ARBA" id="ARBA00022540"/>
    </source>
</evidence>
<dbReference type="Gene3D" id="3.30.30.170">
    <property type="match status" value="1"/>
</dbReference>
<feature type="region of interest" description="Disordered" evidence="6">
    <location>
        <begin position="145"/>
        <end position="203"/>
    </location>
</feature>
<evidence type="ECO:0000256" key="6">
    <source>
        <dbReference type="SAM" id="MobiDB-lite"/>
    </source>
</evidence>
<accession>A0A6A5UHD1</accession>
<evidence type="ECO:0000313" key="9">
    <source>
        <dbReference type="Proteomes" id="UP000800036"/>
    </source>
</evidence>
<dbReference type="FunFam" id="3.30.30.170:FF:000002">
    <property type="entry name" value="Eukaryotic translation initiation factor 5"/>
    <property type="match status" value="1"/>
</dbReference>
<evidence type="ECO:0000313" key="8">
    <source>
        <dbReference type="EMBL" id="KAF1964168.1"/>
    </source>
</evidence>
<keyword evidence="9" id="KW-1185">Reference proteome</keyword>
<dbReference type="FunFam" id="1.25.40.180:FF:000031">
    <property type="entry name" value="Eukaryotic translation initiation factor 5"/>
    <property type="match status" value="1"/>
</dbReference>
<dbReference type="Gene3D" id="2.20.25.350">
    <property type="match status" value="1"/>
</dbReference>
<dbReference type="InterPro" id="IPR003307">
    <property type="entry name" value="W2_domain"/>
</dbReference>
<feature type="compositionally biased region" description="Basic residues" evidence="6">
    <location>
        <begin position="145"/>
        <end position="163"/>
    </location>
</feature>